<name>A0ABW8U5J8_9GAMM</name>
<evidence type="ECO:0000313" key="2">
    <source>
        <dbReference type="Proteomes" id="UP001624684"/>
    </source>
</evidence>
<evidence type="ECO:0000313" key="1">
    <source>
        <dbReference type="EMBL" id="MFL1732286.1"/>
    </source>
</evidence>
<dbReference type="Proteomes" id="UP001624684">
    <property type="component" value="Unassembled WGS sequence"/>
</dbReference>
<protein>
    <submittedName>
        <fullName evidence="1">Phage tail tape measure protein</fullName>
    </submittedName>
</protein>
<keyword evidence="2" id="KW-1185">Reference proteome</keyword>
<sequence>MEITRLISETIPEHEQSAVSTMLVGREALPIFAQLIQNQEVAIQKLTDMGDASKYAGSMLKEFEGMSGISQAQMEIFGNNITAVKIALGSAFLPTINSVMQALTPMLQAFTE</sequence>
<gene>
    <name evidence="1" type="ORF">ACJHVH_04655</name>
</gene>
<accession>A0ABW8U5J8</accession>
<dbReference type="RefSeq" id="WP_249099204.1">
    <property type="nucleotide sequence ID" value="NZ_JAMBAQ010000005.1"/>
</dbReference>
<proteinExistence type="predicted"/>
<comment type="caution">
    <text evidence="1">The sequence shown here is derived from an EMBL/GenBank/DDBJ whole genome shotgun (WGS) entry which is preliminary data.</text>
</comment>
<reference evidence="1 2" key="1">
    <citation type="submission" date="2024-11" db="EMBL/GenBank/DDBJ databases">
        <title>First Report of Moraxella oculi in Brazil in an Infectious Bovine Keratoconjunctivitis Outbreak.</title>
        <authorList>
            <person name="Carvalho C.V."/>
            <person name="Domingues R."/>
            <person name="Coutinho C."/>
            <person name="Honorio N.T.B.S."/>
            <person name="Faza D.R.L.R."/>
            <person name="Carvalho W.A."/>
            <person name="Machado A.B.F."/>
            <person name="Martins M.F."/>
            <person name="Gaspar E.B."/>
        </authorList>
    </citation>
    <scope>NUCLEOTIDE SEQUENCE [LARGE SCALE GENOMIC DNA]</scope>
    <source>
        <strain evidence="1 2">2117LE</strain>
    </source>
</reference>
<dbReference type="InterPro" id="IPR010090">
    <property type="entry name" value="Phage_tape_meas"/>
</dbReference>
<dbReference type="EMBL" id="JBJJXE010000005">
    <property type="protein sequence ID" value="MFL1732286.1"/>
    <property type="molecule type" value="Genomic_DNA"/>
</dbReference>
<organism evidence="1 2">
    <name type="scientific">Moraxella oculi</name>
    <dbReference type="NCBI Taxonomy" id="2940516"/>
    <lineage>
        <taxon>Bacteria</taxon>
        <taxon>Pseudomonadati</taxon>
        <taxon>Pseudomonadota</taxon>
        <taxon>Gammaproteobacteria</taxon>
        <taxon>Moraxellales</taxon>
        <taxon>Moraxellaceae</taxon>
        <taxon>Moraxella</taxon>
    </lineage>
</organism>
<dbReference type="NCBIfam" id="TIGR01760">
    <property type="entry name" value="tape_meas_TP901"/>
    <property type="match status" value="1"/>
</dbReference>